<dbReference type="InterPro" id="IPR027392">
    <property type="entry name" value="TF_Znf"/>
</dbReference>
<protein>
    <submittedName>
        <fullName evidence="2">Zn-finger nucleic acid-binding protein</fullName>
    </submittedName>
</protein>
<organism evidence="2 3">
    <name type="scientific">Cellvibrio fibrivorans</name>
    <dbReference type="NCBI Taxonomy" id="126350"/>
    <lineage>
        <taxon>Bacteria</taxon>
        <taxon>Pseudomonadati</taxon>
        <taxon>Pseudomonadota</taxon>
        <taxon>Gammaproteobacteria</taxon>
        <taxon>Cellvibrionales</taxon>
        <taxon>Cellvibrionaceae</taxon>
        <taxon>Cellvibrio</taxon>
    </lineage>
</organism>
<keyword evidence="3" id="KW-1185">Reference proteome</keyword>
<dbReference type="EMBL" id="JAVDVX010000010">
    <property type="protein sequence ID" value="MDR7092038.1"/>
    <property type="molecule type" value="Genomic_DNA"/>
</dbReference>
<comment type="caution">
    <text evidence="2">The sequence shown here is derived from an EMBL/GenBank/DDBJ whole genome shotgun (WGS) entry which is preliminary data.</text>
</comment>
<dbReference type="Proteomes" id="UP001253595">
    <property type="component" value="Unassembled WGS sequence"/>
</dbReference>
<accession>A0ABU1V432</accession>
<feature type="domain" description="Transcription factor zinc-finger" evidence="1">
    <location>
        <begin position="58"/>
        <end position="93"/>
    </location>
</feature>
<gene>
    <name evidence="2" type="ORF">J2X05_004078</name>
</gene>
<evidence type="ECO:0000313" key="3">
    <source>
        <dbReference type="Proteomes" id="UP001253595"/>
    </source>
</evidence>
<name>A0ABU1V432_9GAMM</name>
<dbReference type="Pfam" id="PF13453">
    <property type="entry name" value="Zn_ribbon_TFIIB"/>
    <property type="match status" value="1"/>
</dbReference>
<reference evidence="2 3" key="1">
    <citation type="submission" date="2023-07" db="EMBL/GenBank/DDBJ databases">
        <title>Sorghum-associated microbial communities from plants grown in Nebraska, USA.</title>
        <authorList>
            <person name="Schachtman D."/>
        </authorList>
    </citation>
    <scope>NUCLEOTIDE SEQUENCE [LARGE SCALE GENOMIC DNA]</scope>
    <source>
        <strain evidence="2 3">BE190</strain>
    </source>
</reference>
<evidence type="ECO:0000259" key="1">
    <source>
        <dbReference type="Pfam" id="PF13453"/>
    </source>
</evidence>
<evidence type="ECO:0000313" key="2">
    <source>
        <dbReference type="EMBL" id="MDR7092038.1"/>
    </source>
</evidence>
<proteinExistence type="predicted"/>
<sequence>MKLEVMEREGHIGFCCAKCSGVLLTETYVATLQFKPEDSALNFYAVLGLDLTNVSKCKCPACNNKMHIAIYKNVEVDFCGECKSVWFDFNELCSALTSHKSNKVGSPTHTKNDIASAIAEFFGGLLSNLK</sequence>